<reference evidence="2 3" key="1">
    <citation type="submission" date="2020-01" db="EMBL/GenBank/DDBJ databases">
        <title>Bacteria diversity of Porities sp.</title>
        <authorList>
            <person name="Wang G."/>
        </authorList>
    </citation>
    <scope>NUCLEOTIDE SEQUENCE [LARGE SCALE GENOMIC DNA]</scope>
    <source>
        <strain evidence="2 3">R33</strain>
    </source>
</reference>
<dbReference type="Proteomes" id="UP000475249">
    <property type="component" value="Unassembled WGS sequence"/>
</dbReference>
<proteinExistence type="predicted"/>
<dbReference type="InterPro" id="IPR014710">
    <property type="entry name" value="RmlC-like_jellyroll"/>
</dbReference>
<evidence type="ECO:0000313" key="2">
    <source>
        <dbReference type="EMBL" id="NAS13874.1"/>
    </source>
</evidence>
<name>A0A6L9EGJ1_9FLAO</name>
<accession>A0A6L9EGJ1</accession>
<dbReference type="AlphaFoldDB" id="A0A6L9EGJ1"/>
<organism evidence="2 3">
    <name type="scientific">Poritiphilus flavus</name>
    <dbReference type="NCBI Taxonomy" id="2697053"/>
    <lineage>
        <taxon>Bacteria</taxon>
        <taxon>Pseudomonadati</taxon>
        <taxon>Bacteroidota</taxon>
        <taxon>Flavobacteriia</taxon>
        <taxon>Flavobacteriales</taxon>
        <taxon>Flavobacteriaceae</taxon>
        <taxon>Poritiphilus</taxon>
    </lineage>
</organism>
<evidence type="ECO:0000313" key="3">
    <source>
        <dbReference type="Proteomes" id="UP000475249"/>
    </source>
</evidence>
<comment type="caution">
    <text evidence="2">The sequence shown here is derived from an EMBL/GenBank/DDBJ whole genome shotgun (WGS) entry which is preliminary data.</text>
</comment>
<dbReference type="RefSeq" id="WP_161436917.1">
    <property type="nucleotide sequence ID" value="NZ_WXYO01000008.1"/>
</dbReference>
<protein>
    <submittedName>
        <fullName evidence="2">Cupin domain-containing protein</fullName>
    </submittedName>
</protein>
<dbReference type="InterPro" id="IPR011051">
    <property type="entry name" value="RmlC_Cupin_sf"/>
</dbReference>
<keyword evidence="3" id="KW-1185">Reference proteome</keyword>
<dbReference type="InterPro" id="IPR013096">
    <property type="entry name" value="Cupin_2"/>
</dbReference>
<evidence type="ECO:0000259" key="1">
    <source>
        <dbReference type="Pfam" id="PF07883"/>
    </source>
</evidence>
<dbReference type="SUPFAM" id="SSF51182">
    <property type="entry name" value="RmlC-like cupins"/>
    <property type="match status" value="1"/>
</dbReference>
<dbReference type="Pfam" id="PF07883">
    <property type="entry name" value="Cupin_2"/>
    <property type="match status" value="1"/>
</dbReference>
<gene>
    <name evidence="2" type="ORF">GTQ38_17805</name>
</gene>
<feature type="domain" description="Cupin type-2" evidence="1">
    <location>
        <begin position="51"/>
        <end position="104"/>
    </location>
</feature>
<dbReference type="EMBL" id="WXYO01000008">
    <property type="protein sequence ID" value="NAS13874.1"/>
    <property type="molecule type" value="Genomic_DNA"/>
</dbReference>
<sequence>MPKESRVAPAHIAKEEWIKNQDPPRGVMEGHLYGINCVVIRYSTDEIGVGPNLHVHPYDELFHIIEGRAEFTVGNRKFTAEEGAIVIGPANVPHAYKNLGPGRLDSVDVHMNSEWIQYDLPREGEALSAPDLEG</sequence>
<dbReference type="Gene3D" id="2.60.120.10">
    <property type="entry name" value="Jelly Rolls"/>
    <property type="match status" value="1"/>
</dbReference>